<feature type="region of interest" description="Disordered" evidence="1">
    <location>
        <begin position="1"/>
        <end position="30"/>
    </location>
</feature>
<evidence type="ECO:0000256" key="1">
    <source>
        <dbReference type="SAM" id="MobiDB-lite"/>
    </source>
</evidence>
<proteinExistence type="predicted"/>
<accession>A0A1I8FJD1</accession>
<name>A0A1I8FJD1_9PLAT</name>
<keyword evidence="2" id="KW-1185">Reference proteome</keyword>
<dbReference type="Proteomes" id="UP000095280">
    <property type="component" value="Unplaced"/>
</dbReference>
<organism evidence="2 3">
    <name type="scientific">Macrostomum lignano</name>
    <dbReference type="NCBI Taxonomy" id="282301"/>
    <lineage>
        <taxon>Eukaryota</taxon>
        <taxon>Metazoa</taxon>
        <taxon>Spiralia</taxon>
        <taxon>Lophotrochozoa</taxon>
        <taxon>Platyhelminthes</taxon>
        <taxon>Rhabditophora</taxon>
        <taxon>Macrostomorpha</taxon>
        <taxon>Macrostomida</taxon>
        <taxon>Macrostomidae</taxon>
        <taxon>Macrostomum</taxon>
    </lineage>
</organism>
<dbReference type="AlphaFoldDB" id="A0A1I8FJD1"/>
<reference evidence="3" key="1">
    <citation type="submission" date="2016-11" db="UniProtKB">
        <authorList>
            <consortium name="WormBaseParasite"/>
        </authorList>
    </citation>
    <scope>IDENTIFICATION</scope>
</reference>
<sequence length="220" mass="23839">TRNCSRLQRQEPGRAGENAEIAGSRAAGGQHTLDGAIQSLDDMEDLNKFPGIVVFTRRLVRGLHGQQGRLDEATGKASFPQGQPMPWKGGTQQRTAGELFRDFKGKSRAELEKMRKCGPRAAGGQHAGTAPSRVWTTWRCAPALWSSSAPRNKSHLSAKHFEDLNAALAVVFERRLGKAFVDNKGRVGEAASGHHSGHPARTVKLGQLSSSHGYQNLKVV</sequence>
<protein>
    <submittedName>
        <fullName evidence="3">DNA helicase</fullName>
    </submittedName>
</protein>
<feature type="region of interest" description="Disordered" evidence="1">
    <location>
        <begin position="66"/>
        <end position="93"/>
    </location>
</feature>
<evidence type="ECO:0000313" key="3">
    <source>
        <dbReference type="WBParaSite" id="maker-unitig_36884-snap-gene-0.1-mRNA-1"/>
    </source>
</evidence>
<evidence type="ECO:0000313" key="2">
    <source>
        <dbReference type="Proteomes" id="UP000095280"/>
    </source>
</evidence>
<dbReference type="WBParaSite" id="maker-unitig_36884-snap-gene-0.1-mRNA-1">
    <property type="protein sequence ID" value="maker-unitig_36884-snap-gene-0.1-mRNA-1"/>
    <property type="gene ID" value="maker-unitig_36884-snap-gene-0.1"/>
</dbReference>